<dbReference type="SUPFAM" id="SSF48371">
    <property type="entry name" value="ARM repeat"/>
    <property type="match status" value="1"/>
</dbReference>
<dbReference type="Pfam" id="PF13646">
    <property type="entry name" value="HEAT_2"/>
    <property type="match status" value="1"/>
</dbReference>
<dbReference type="InterPro" id="IPR016024">
    <property type="entry name" value="ARM-type_fold"/>
</dbReference>
<proteinExistence type="predicted"/>
<dbReference type="SMART" id="SM00567">
    <property type="entry name" value="EZ_HEAT"/>
    <property type="match status" value="2"/>
</dbReference>
<dbReference type="Gene3D" id="1.25.10.10">
    <property type="entry name" value="Leucine-rich Repeat Variant"/>
    <property type="match status" value="2"/>
</dbReference>
<organism evidence="2">
    <name type="scientific">Rhodothermus marinus</name>
    <name type="common">Rhodothermus obamensis</name>
    <dbReference type="NCBI Taxonomy" id="29549"/>
    <lineage>
        <taxon>Bacteria</taxon>
        <taxon>Pseudomonadati</taxon>
        <taxon>Rhodothermota</taxon>
        <taxon>Rhodothermia</taxon>
        <taxon>Rhodothermales</taxon>
        <taxon>Rhodothermaceae</taxon>
        <taxon>Rhodothermus</taxon>
    </lineage>
</organism>
<keyword evidence="1" id="KW-0812">Transmembrane</keyword>
<reference evidence="2" key="1">
    <citation type="journal article" date="2020" name="mSystems">
        <title>Genome- and Community-Level Interaction Insights into Carbon Utilization and Element Cycling Functions of Hydrothermarchaeota in Hydrothermal Sediment.</title>
        <authorList>
            <person name="Zhou Z."/>
            <person name="Liu Y."/>
            <person name="Xu W."/>
            <person name="Pan J."/>
            <person name="Luo Z.H."/>
            <person name="Li M."/>
        </authorList>
    </citation>
    <scope>NUCLEOTIDE SEQUENCE [LARGE SCALE GENOMIC DNA]</scope>
    <source>
        <strain evidence="2">SpSt-143</strain>
    </source>
</reference>
<dbReference type="InterPro" id="IPR011989">
    <property type="entry name" value="ARM-like"/>
</dbReference>
<dbReference type="EMBL" id="DSGB01000006">
    <property type="protein sequence ID" value="HER96559.1"/>
    <property type="molecule type" value="Genomic_DNA"/>
</dbReference>
<name>A0A7V2B1G8_RHOMR</name>
<protein>
    <submittedName>
        <fullName evidence="2">HEAT repeat domain-containing protein</fullName>
    </submittedName>
</protein>
<dbReference type="InterPro" id="IPR004155">
    <property type="entry name" value="PBS_lyase_HEAT"/>
</dbReference>
<gene>
    <name evidence="2" type="ORF">ENO59_08600</name>
</gene>
<comment type="caution">
    <text evidence="2">The sequence shown here is derived from an EMBL/GenBank/DDBJ whole genome shotgun (WGS) entry which is preliminary data.</text>
</comment>
<accession>A0A7V2B1G8</accession>
<sequence length="363" mass="40610">MIGAIAQELLELTFGDRLFQAALIFFYVLVGLTGLMVIAAVLLRWRNEWQQAHLQHQEARWKAQLMAVLVGAQPPETLWAIVAPNEALAFCAFLYRFARRVKGTELAQFRRLARPYLPQLRRAIDRGSPEKRAYYLQILGVLSDENLSEVLLQALDDPAPLVALVAFRRLARAENAHLTPHLVDRLHRFSQSSPALLASLLSRLGFEALPMLRQALSNVQRPSWVRAVLAETLSLLNDPHGAFIAARLLQEKDLPEELTIALLRLLAHGGSPAHATILLPYLRHPKEALRLEAVQTLGTIGDSSSLPLLVEAMHDDSPWVALAAARALKRQNAFSLLAQLAEQYPSRRLLIEQVLHESPQEEP</sequence>
<evidence type="ECO:0000313" key="2">
    <source>
        <dbReference type="EMBL" id="HER96559.1"/>
    </source>
</evidence>
<feature type="transmembrane region" description="Helical" evidence="1">
    <location>
        <begin position="18"/>
        <end position="43"/>
    </location>
</feature>
<keyword evidence="1" id="KW-1133">Transmembrane helix</keyword>
<keyword evidence="1" id="KW-0472">Membrane</keyword>
<dbReference type="AlphaFoldDB" id="A0A7V2B1G8"/>
<evidence type="ECO:0000256" key="1">
    <source>
        <dbReference type="SAM" id="Phobius"/>
    </source>
</evidence>